<dbReference type="InterPro" id="IPR011009">
    <property type="entry name" value="Kinase-like_dom_sf"/>
</dbReference>
<dbReference type="PROSITE" id="PS50011">
    <property type="entry name" value="PROTEIN_KINASE_DOM"/>
    <property type="match status" value="1"/>
</dbReference>
<protein>
    <recommendedName>
        <fullName evidence="1">non-specific serine/threonine protein kinase</fullName>
        <ecNumber evidence="1">2.7.11.1</ecNumber>
    </recommendedName>
</protein>
<dbReference type="Pfam" id="PF03793">
    <property type="entry name" value="PASTA"/>
    <property type="match status" value="4"/>
</dbReference>
<evidence type="ECO:0000256" key="5">
    <source>
        <dbReference type="ARBA" id="ARBA00022777"/>
    </source>
</evidence>
<comment type="caution">
    <text evidence="13">The sequence shown here is derived from an EMBL/GenBank/DDBJ whole genome shotgun (WGS) entry which is preliminary data.</text>
</comment>
<evidence type="ECO:0000256" key="6">
    <source>
        <dbReference type="ARBA" id="ARBA00022840"/>
    </source>
</evidence>
<evidence type="ECO:0000256" key="1">
    <source>
        <dbReference type="ARBA" id="ARBA00012513"/>
    </source>
</evidence>
<keyword evidence="10" id="KW-0472">Membrane</keyword>
<dbReference type="InterPro" id="IPR000719">
    <property type="entry name" value="Prot_kinase_dom"/>
</dbReference>
<dbReference type="RefSeq" id="WP_251838306.1">
    <property type="nucleotide sequence ID" value="NZ_JACSPO010000001.1"/>
</dbReference>
<dbReference type="Gene3D" id="3.30.10.20">
    <property type="match status" value="4"/>
</dbReference>
<sequence length="639" mass="67517">MQRTVSDPMLGRLVDGRYEVRARIARGGMATVYRALDRRLDRTVALKAMHPHLAESADFVARFRREARSAARLNHPGIVAIYDQGLADDTSYLTMELIEGHNLRTELRRQGALPLGRALDVVDGVLDALACAHRAGVVHRDVKPENVLLERDGRPKVTDFGLARAVTEATAASTGTVLGTVAYLAPEIVTSGVADARADVYAVGIVLFELITGSQPFVADQPIRVAFQHVNDGVPRPSSRVEWLPAEVDELVAALTARDAEDRPADADAALALLRRTRATLDDPTLARRADVAPAVEEEDAEATGGSATDVTPLPAGTVALPIGAIHAGAPDPGPAGPARRRRRRRVFALTMVLALLALAGGGSWWWFTQGPGAYVTVPEVVGLAEDDAVAVLSEAGIDLTVEREHHDTVPENEVVSADPAPGDRVRTDGTVVLHVSRGILMVEVPELVGLTQDEAAAALEEAQLGVGQVETPYDDDVPEGEVMSASQEAGEVIPYDQPVDLVVSAGREPVELVSVVGADTDTAVSDLENAGLSAVVEEDYHPEVPAGRVVSQSPEPGEDVQLYRGDEVTVTVSLGPQPVELPDLIGRQVGAATDELEAAGFVVKVERVLGGIFGTVRSMSPDAGELAVPGTTVTLTVV</sequence>
<reference evidence="13 14" key="1">
    <citation type="submission" date="2020-08" db="EMBL/GenBank/DDBJ databases">
        <title>A Genomic Blueprint of the Chicken Gut Microbiome.</title>
        <authorList>
            <person name="Gilroy R."/>
            <person name="Ravi A."/>
            <person name="Getino M."/>
            <person name="Pursley I."/>
            <person name="Horton D.L."/>
            <person name="Alikhan N.-F."/>
            <person name="Baker D."/>
            <person name="Gharbi K."/>
            <person name="Hall N."/>
            <person name="Watson M."/>
            <person name="Adriaenssens E.M."/>
            <person name="Foster-Nyarko E."/>
            <person name="Jarju S."/>
            <person name="Secka A."/>
            <person name="Antonio M."/>
            <person name="Oren A."/>
            <person name="Chaudhuri R."/>
            <person name="La Ragione R.M."/>
            <person name="Hildebrand F."/>
            <person name="Pallen M.J."/>
        </authorList>
    </citation>
    <scope>NUCLEOTIDE SEQUENCE [LARGE SCALE GENOMIC DNA]</scope>
    <source>
        <strain evidence="13 14">Sa1BUA1</strain>
    </source>
</reference>
<dbReference type="Proteomes" id="UP000661894">
    <property type="component" value="Unassembled WGS sequence"/>
</dbReference>
<evidence type="ECO:0000259" key="11">
    <source>
        <dbReference type="PROSITE" id="PS50011"/>
    </source>
</evidence>
<keyword evidence="10" id="KW-0812">Transmembrane</keyword>
<dbReference type="Gene3D" id="3.30.200.20">
    <property type="entry name" value="Phosphorylase Kinase, domain 1"/>
    <property type="match status" value="1"/>
</dbReference>
<dbReference type="NCBIfam" id="NF033483">
    <property type="entry name" value="PknB_PASTA_kin"/>
    <property type="match status" value="1"/>
</dbReference>
<dbReference type="InterPro" id="IPR005543">
    <property type="entry name" value="PASTA_dom"/>
</dbReference>
<feature type="region of interest" description="Disordered" evidence="9">
    <location>
        <begin position="289"/>
        <end position="313"/>
    </location>
</feature>
<organism evidence="13 14">
    <name type="scientific">Oceanitalea stevensii</name>
    <dbReference type="NCBI Taxonomy" id="2763072"/>
    <lineage>
        <taxon>Bacteria</taxon>
        <taxon>Bacillati</taxon>
        <taxon>Actinomycetota</taxon>
        <taxon>Actinomycetes</taxon>
        <taxon>Micrococcales</taxon>
        <taxon>Bogoriellaceae</taxon>
        <taxon>Georgenia</taxon>
    </lineage>
</organism>
<evidence type="ECO:0000256" key="7">
    <source>
        <dbReference type="ARBA" id="ARBA00047899"/>
    </source>
</evidence>
<keyword evidence="14" id="KW-1185">Reference proteome</keyword>
<feature type="domain" description="PASTA" evidence="12">
    <location>
        <begin position="439"/>
        <end position="506"/>
    </location>
</feature>
<dbReference type="PANTHER" id="PTHR43289:SF34">
    <property type="entry name" value="SERINE_THREONINE-PROTEIN KINASE YBDM-RELATED"/>
    <property type="match status" value="1"/>
</dbReference>
<comment type="catalytic activity">
    <reaction evidence="7">
        <text>L-threonyl-[protein] + ATP = O-phospho-L-threonyl-[protein] + ADP + H(+)</text>
        <dbReference type="Rhea" id="RHEA:46608"/>
        <dbReference type="Rhea" id="RHEA-COMP:11060"/>
        <dbReference type="Rhea" id="RHEA-COMP:11605"/>
        <dbReference type="ChEBI" id="CHEBI:15378"/>
        <dbReference type="ChEBI" id="CHEBI:30013"/>
        <dbReference type="ChEBI" id="CHEBI:30616"/>
        <dbReference type="ChEBI" id="CHEBI:61977"/>
        <dbReference type="ChEBI" id="CHEBI:456216"/>
        <dbReference type="EC" id="2.7.11.1"/>
    </reaction>
</comment>
<dbReference type="GO" id="GO:0016301">
    <property type="term" value="F:kinase activity"/>
    <property type="evidence" value="ECO:0007669"/>
    <property type="project" value="UniProtKB-KW"/>
</dbReference>
<dbReference type="SMART" id="SM00220">
    <property type="entry name" value="S_TKc"/>
    <property type="match status" value="1"/>
</dbReference>
<feature type="transmembrane region" description="Helical" evidence="10">
    <location>
        <begin position="347"/>
        <end position="368"/>
    </location>
</feature>
<evidence type="ECO:0000256" key="9">
    <source>
        <dbReference type="SAM" id="MobiDB-lite"/>
    </source>
</evidence>
<keyword evidence="4" id="KW-0547">Nucleotide-binding</keyword>
<feature type="domain" description="PASTA" evidence="12">
    <location>
        <begin position="372"/>
        <end position="438"/>
    </location>
</feature>
<dbReference type="Gene3D" id="1.10.510.10">
    <property type="entry name" value="Transferase(Phosphotransferase) domain 1"/>
    <property type="match status" value="1"/>
</dbReference>
<evidence type="ECO:0000256" key="10">
    <source>
        <dbReference type="SAM" id="Phobius"/>
    </source>
</evidence>
<keyword evidence="6" id="KW-0067">ATP-binding</keyword>
<evidence type="ECO:0000313" key="14">
    <source>
        <dbReference type="Proteomes" id="UP000661894"/>
    </source>
</evidence>
<dbReference type="PROSITE" id="PS51178">
    <property type="entry name" value="PASTA"/>
    <property type="match status" value="4"/>
</dbReference>
<evidence type="ECO:0000256" key="3">
    <source>
        <dbReference type="ARBA" id="ARBA00022679"/>
    </source>
</evidence>
<feature type="domain" description="PASTA" evidence="12">
    <location>
        <begin position="576"/>
        <end position="639"/>
    </location>
</feature>
<gene>
    <name evidence="13" type="primary">pknB</name>
    <name evidence="13" type="ORF">H9624_02365</name>
</gene>
<evidence type="ECO:0000256" key="8">
    <source>
        <dbReference type="ARBA" id="ARBA00048679"/>
    </source>
</evidence>
<comment type="catalytic activity">
    <reaction evidence="8">
        <text>L-seryl-[protein] + ATP = O-phospho-L-seryl-[protein] + ADP + H(+)</text>
        <dbReference type="Rhea" id="RHEA:17989"/>
        <dbReference type="Rhea" id="RHEA-COMP:9863"/>
        <dbReference type="Rhea" id="RHEA-COMP:11604"/>
        <dbReference type="ChEBI" id="CHEBI:15378"/>
        <dbReference type="ChEBI" id="CHEBI:29999"/>
        <dbReference type="ChEBI" id="CHEBI:30616"/>
        <dbReference type="ChEBI" id="CHEBI:83421"/>
        <dbReference type="ChEBI" id="CHEBI:456216"/>
        <dbReference type="EC" id="2.7.11.1"/>
    </reaction>
</comment>
<dbReference type="CDD" id="cd14014">
    <property type="entry name" value="STKc_PknB_like"/>
    <property type="match status" value="1"/>
</dbReference>
<evidence type="ECO:0000313" key="13">
    <source>
        <dbReference type="EMBL" id="MBD8061168.1"/>
    </source>
</evidence>
<evidence type="ECO:0000256" key="4">
    <source>
        <dbReference type="ARBA" id="ARBA00022741"/>
    </source>
</evidence>
<evidence type="ECO:0000256" key="2">
    <source>
        <dbReference type="ARBA" id="ARBA00022527"/>
    </source>
</evidence>
<dbReference type="EMBL" id="JACSPO010000001">
    <property type="protein sequence ID" value="MBD8061168.1"/>
    <property type="molecule type" value="Genomic_DNA"/>
</dbReference>
<dbReference type="InterPro" id="IPR008271">
    <property type="entry name" value="Ser/Thr_kinase_AS"/>
</dbReference>
<dbReference type="SUPFAM" id="SSF56112">
    <property type="entry name" value="Protein kinase-like (PK-like)"/>
    <property type="match status" value="1"/>
</dbReference>
<proteinExistence type="predicted"/>
<keyword evidence="10" id="KW-1133">Transmembrane helix</keyword>
<dbReference type="Pfam" id="PF00069">
    <property type="entry name" value="Pkinase"/>
    <property type="match status" value="1"/>
</dbReference>
<keyword evidence="3" id="KW-0808">Transferase</keyword>
<keyword evidence="5 13" id="KW-0418">Kinase</keyword>
<dbReference type="PROSITE" id="PS00108">
    <property type="entry name" value="PROTEIN_KINASE_ST"/>
    <property type="match status" value="1"/>
</dbReference>
<feature type="domain" description="Protein kinase" evidence="11">
    <location>
        <begin position="18"/>
        <end position="286"/>
    </location>
</feature>
<feature type="domain" description="PASTA" evidence="12">
    <location>
        <begin position="507"/>
        <end position="575"/>
    </location>
</feature>
<dbReference type="SMART" id="SM00740">
    <property type="entry name" value="PASTA"/>
    <property type="match status" value="4"/>
</dbReference>
<dbReference type="CDD" id="cd06577">
    <property type="entry name" value="PASTA_pknB"/>
    <property type="match status" value="4"/>
</dbReference>
<name>A0ABR8YZF2_9MICO</name>
<accession>A0ABR8YZF2</accession>
<dbReference type="EC" id="2.7.11.1" evidence="1"/>
<keyword evidence="2" id="KW-0723">Serine/threonine-protein kinase</keyword>
<dbReference type="PANTHER" id="PTHR43289">
    <property type="entry name" value="MITOGEN-ACTIVATED PROTEIN KINASE KINASE KINASE 20-RELATED"/>
    <property type="match status" value="1"/>
</dbReference>
<evidence type="ECO:0000259" key="12">
    <source>
        <dbReference type="PROSITE" id="PS51178"/>
    </source>
</evidence>